<keyword evidence="1" id="KW-0812">Transmembrane</keyword>
<feature type="transmembrane region" description="Helical" evidence="1">
    <location>
        <begin position="59"/>
        <end position="81"/>
    </location>
</feature>
<feature type="transmembrane region" description="Helical" evidence="1">
    <location>
        <begin position="164"/>
        <end position="182"/>
    </location>
</feature>
<dbReference type="STRING" id="582667.SAMN05192568_100889"/>
<dbReference type="PANTHER" id="PTHR37314:SF4">
    <property type="entry name" value="UPF0700 TRANSMEMBRANE PROTEIN YOAK"/>
    <property type="match status" value="1"/>
</dbReference>
<feature type="transmembrane region" description="Helical" evidence="1">
    <location>
        <begin position="93"/>
        <end position="120"/>
    </location>
</feature>
<dbReference type="PANTHER" id="PTHR37314">
    <property type="entry name" value="SLR0142 PROTEIN"/>
    <property type="match status" value="1"/>
</dbReference>
<proteinExistence type="predicted"/>
<gene>
    <name evidence="2" type="ORF">SAMN05192568_100889</name>
</gene>
<evidence type="ECO:0000313" key="3">
    <source>
        <dbReference type="Proteomes" id="UP000199048"/>
    </source>
</evidence>
<dbReference type="Pfam" id="PF06912">
    <property type="entry name" value="DUF1275"/>
    <property type="match status" value="1"/>
</dbReference>
<evidence type="ECO:0000256" key="1">
    <source>
        <dbReference type="SAM" id="Phobius"/>
    </source>
</evidence>
<keyword evidence="1" id="KW-0472">Membrane</keyword>
<feature type="transmembrane region" description="Helical" evidence="1">
    <location>
        <begin position="132"/>
        <end position="152"/>
    </location>
</feature>
<dbReference type="InterPro" id="IPR010699">
    <property type="entry name" value="DUF1275"/>
</dbReference>
<keyword evidence="1" id="KW-1133">Transmembrane helix</keyword>
<keyword evidence="3" id="KW-1185">Reference proteome</keyword>
<protein>
    <submittedName>
        <fullName evidence="2">Uncharacterized membrane protein YoaK, UPF0700 family</fullName>
    </submittedName>
</protein>
<reference evidence="3" key="1">
    <citation type="submission" date="2016-10" db="EMBL/GenBank/DDBJ databases">
        <authorList>
            <person name="Varghese N."/>
            <person name="Submissions S."/>
        </authorList>
    </citation>
    <scope>NUCLEOTIDE SEQUENCE [LARGE SCALE GENOMIC DNA]</scope>
    <source>
        <strain evidence="3">BL36</strain>
    </source>
</reference>
<feature type="transmembrane region" description="Helical" evidence="1">
    <location>
        <begin position="188"/>
        <end position="212"/>
    </location>
</feature>
<dbReference type="OrthoDB" id="885342at2"/>
<dbReference type="RefSeq" id="WP_092039672.1">
    <property type="nucleotide sequence ID" value="NZ_FOTK01000008.1"/>
</dbReference>
<name>A0A1I4JKE0_9HYPH</name>
<dbReference type="AlphaFoldDB" id="A0A1I4JKE0"/>
<dbReference type="Proteomes" id="UP000199048">
    <property type="component" value="Unassembled WGS sequence"/>
</dbReference>
<sequence>MNRSWQVGTGLLLTGLAGYVDALGFVRLGGLYTSFMSGNTTQLAVFGAEAQPHRMALPAILLAAFLFGSILGSGLAILVPARWTTPVVLAYESLLILGGLALGLATPELGLAAFFVAVAMGTQNAVLAQVQGFRAGTTFVTGALFSLGQKIAKALTRTGEPFGWIGDGLVWLSLLLGAYLGALAYEAFALYALIAPAAVSGAFALITAFLVLRAGQRTKGSTGRVESP</sequence>
<evidence type="ECO:0000313" key="2">
    <source>
        <dbReference type="EMBL" id="SFL66677.1"/>
    </source>
</evidence>
<organism evidence="2 3">
    <name type="scientific">Methylobacterium pseudosasicola</name>
    <dbReference type="NCBI Taxonomy" id="582667"/>
    <lineage>
        <taxon>Bacteria</taxon>
        <taxon>Pseudomonadati</taxon>
        <taxon>Pseudomonadota</taxon>
        <taxon>Alphaproteobacteria</taxon>
        <taxon>Hyphomicrobiales</taxon>
        <taxon>Methylobacteriaceae</taxon>
        <taxon>Methylobacterium</taxon>
    </lineage>
</organism>
<dbReference type="EMBL" id="FOTK01000008">
    <property type="protein sequence ID" value="SFL66677.1"/>
    <property type="molecule type" value="Genomic_DNA"/>
</dbReference>
<accession>A0A1I4JKE0</accession>